<feature type="domain" description="Major facilitator superfamily (MFS) profile" evidence="7">
    <location>
        <begin position="21"/>
        <end position="444"/>
    </location>
</feature>
<comment type="subcellular location">
    <subcellularLocation>
        <location evidence="1">Membrane</location>
        <topology evidence="1">Multi-pass membrane protein</topology>
    </subcellularLocation>
</comment>
<organism evidence="8 9">
    <name type="scientific">Paramecium sonneborni</name>
    <dbReference type="NCBI Taxonomy" id="65129"/>
    <lineage>
        <taxon>Eukaryota</taxon>
        <taxon>Sar</taxon>
        <taxon>Alveolata</taxon>
        <taxon>Ciliophora</taxon>
        <taxon>Intramacronucleata</taxon>
        <taxon>Oligohymenophorea</taxon>
        <taxon>Peniculida</taxon>
        <taxon>Parameciidae</taxon>
        <taxon>Paramecium</taxon>
    </lineage>
</organism>
<dbReference type="InterPro" id="IPR020846">
    <property type="entry name" value="MFS_dom"/>
</dbReference>
<feature type="transmembrane region" description="Helical" evidence="6">
    <location>
        <begin position="358"/>
        <end position="380"/>
    </location>
</feature>
<keyword evidence="4 6" id="KW-1133">Transmembrane helix</keyword>
<proteinExistence type="predicted"/>
<dbReference type="PROSITE" id="PS50850">
    <property type="entry name" value="MFS"/>
    <property type="match status" value="1"/>
</dbReference>
<evidence type="ECO:0000313" key="8">
    <source>
        <dbReference type="EMBL" id="CAD8128602.1"/>
    </source>
</evidence>
<feature type="transmembrane region" description="Helical" evidence="6">
    <location>
        <begin position="86"/>
        <end position="106"/>
    </location>
</feature>
<reference evidence="8" key="1">
    <citation type="submission" date="2021-01" db="EMBL/GenBank/DDBJ databases">
        <authorList>
            <consortium name="Genoscope - CEA"/>
            <person name="William W."/>
        </authorList>
    </citation>
    <scope>NUCLEOTIDE SEQUENCE</scope>
</reference>
<gene>
    <name evidence="8" type="ORF">PSON_ATCC_30995.1.T1920028</name>
</gene>
<evidence type="ECO:0000256" key="5">
    <source>
        <dbReference type="ARBA" id="ARBA00023136"/>
    </source>
</evidence>
<keyword evidence="5 6" id="KW-0472">Membrane</keyword>
<sequence>MISFDQILETKIGTGLYQFKTLCIIGLVEFCDGIEYTFMSILIAILKNEWNLNQAEVASLGSSFLLGIVLGNLLCAFSTDIIGRKVTFTIFTGLSSFLVFYTSFSQSYGEMIVLRLSFGLVFGTTCPLGFIFISEVTEAKNRGRFSFGLSLLYIFGKIYFVFLCFFFLDSYTSGNWRGLIRFNGIPITVAFILSLFFIKETIRYYLNKEEYQKAFEEIEIIIQENGIQNAQLSDEDKNGLQEWSQKQLQEQKEQELHIYGVLSNEYRKETLLFWLICILTNLQNMSIYLLMPFLFAENKSGFTPMLNMFIIEFFFALILYYIIDNPYYGGRIKIMAFSAFALIIANGLLYIFRNSFLFVGLFIIKIATRGLFSTIGLLSCETYPLYLRTQGCGLVQAIGKIGAIPSPYFLFPLFFIDPYLPFGLMCVLSIIILTITCFFNQDKTLKHLETLKEE</sequence>
<dbReference type="PANTHER" id="PTHR23511">
    <property type="entry name" value="SYNAPTIC VESICLE GLYCOPROTEIN 2"/>
    <property type="match status" value="1"/>
</dbReference>
<feature type="transmembrane region" description="Helical" evidence="6">
    <location>
        <begin position="145"/>
        <end position="168"/>
    </location>
</feature>
<feature type="transmembrane region" description="Helical" evidence="6">
    <location>
        <begin position="180"/>
        <end position="198"/>
    </location>
</feature>
<dbReference type="GO" id="GO:0016020">
    <property type="term" value="C:membrane"/>
    <property type="evidence" value="ECO:0007669"/>
    <property type="project" value="UniProtKB-SubCell"/>
</dbReference>
<keyword evidence="3 6" id="KW-0812">Transmembrane</keyword>
<dbReference type="EMBL" id="CAJJDN010000192">
    <property type="protein sequence ID" value="CAD8128602.1"/>
    <property type="molecule type" value="Genomic_DNA"/>
</dbReference>
<dbReference type="FunFam" id="1.20.1250.20:FF:000457">
    <property type="entry name" value="Uncharacterized protein"/>
    <property type="match status" value="1"/>
</dbReference>
<dbReference type="PANTHER" id="PTHR23511:SF5">
    <property type="entry name" value="MAJOR FACILITATOR-TYPE TRANSPORTER HXNZ-RELATED"/>
    <property type="match status" value="1"/>
</dbReference>
<feature type="transmembrane region" description="Helical" evidence="6">
    <location>
        <begin position="271"/>
        <end position="295"/>
    </location>
</feature>
<dbReference type="Pfam" id="PF07690">
    <property type="entry name" value="MFS_1"/>
    <property type="match status" value="1"/>
</dbReference>
<feature type="transmembrane region" description="Helical" evidence="6">
    <location>
        <begin position="21"/>
        <end position="45"/>
    </location>
</feature>
<evidence type="ECO:0000259" key="7">
    <source>
        <dbReference type="PROSITE" id="PS50850"/>
    </source>
</evidence>
<feature type="transmembrane region" description="Helical" evidence="6">
    <location>
        <begin position="392"/>
        <end position="416"/>
    </location>
</feature>
<name>A0A8S1RMP3_9CILI</name>
<feature type="transmembrane region" description="Helical" evidence="6">
    <location>
        <begin position="301"/>
        <end position="322"/>
    </location>
</feature>
<evidence type="ECO:0000256" key="2">
    <source>
        <dbReference type="ARBA" id="ARBA00022448"/>
    </source>
</evidence>
<accession>A0A8S1RMP3</accession>
<dbReference type="GO" id="GO:0022857">
    <property type="term" value="F:transmembrane transporter activity"/>
    <property type="evidence" value="ECO:0007669"/>
    <property type="project" value="InterPro"/>
</dbReference>
<comment type="caution">
    <text evidence="8">The sequence shown here is derived from an EMBL/GenBank/DDBJ whole genome shotgun (WGS) entry which is preliminary data.</text>
</comment>
<feature type="transmembrane region" description="Helical" evidence="6">
    <location>
        <begin position="112"/>
        <end position="133"/>
    </location>
</feature>
<evidence type="ECO:0000256" key="1">
    <source>
        <dbReference type="ARBA" id="ARBA00004141"/>
    </source>
</evidence>
<dbReference type="OrthoDB" id="4139357at2759"/>
<dbReference type="InterPro" id="IPR011701">
    <property type="entry name" value="MFS"/>
</dbReference>
<keyword evidence="2" id="KW-0813">Transport</keyword>
<dbReference type="Proteomes" id="UP000692954">
    <property type="component" value="Unassembled WGS sequence"/>
</dbReference>
<keyword evidence="9" id="KW-1185">Reference proteome</keyword>
<evidence type="ECO:0000313" key="9">
    <source>
        <dbReference type="Proteomes" id="UP000692954"/>
    </source>
</evidence>
<dbReference type="AlphaFoldDB" id="A0A8S1RMP3"/>
<evidence type="ECO:0000256" key="6">
    <source>
        <dbReference type="SAM" id="Phobius"/>
    </source>
</evidence>
<evidence type="ECO:0000256" key="4">
    <source>
        <dbReference type="ARBA" id="ARBA00022989"/>
    </source>
</evidence>
<feature type="transmembrane region" description="Helical" evidence="6">
    <location>
        <begin position="422"/>
        <end position="439"/>
    </location>
</feature>
<evidence type="ECO:0000256" key="3">
    <source>
        <dbReference type="ARBA" id="ARBA00022692"/>
    </source>
</evidence>
<feature type="transmembrane region" description="Helical" evidence="6">
    <location>
        <begin position="57"/>
        <end position="79"/>
    </location>
</feature>
<protein>
    <recommendedName>
        <fullName evidence="7">Major facilitator superfamily (MFS) profile domain-containing protein</fullName>
    </recommendedName>
</protein>
<feature type="transmembrane region" description="Helical" evidence="6">
    <location>
        <begin position="334"/>
        <end position="352"/>
    </location>
</feature>